<comment type="caution">
    <text evidence="7">The sequence shown here is derived from an EMBL/GenBank/DDBJ whole genome shotgun (WGS) entry which is preliminary data.</text>
</comment>
<feature type="region of interest" description="Disordered" evidence="5">
    <location>
        <begin position="1"/>
        <end position="22"/>
    </location>
</feature>
<keyword evidence="3" id="KW-0804">Transcription</keyword>
<evidence type="ECO:0000256" key="5">
    <source>
        <dbReference type="SAM" id="MobiDB-lite"/>
    </source>
</evidence>
<evidence type="ECO:0000256" key="3">
    <source>
        <dbReference type="ARBA" id="ARBA00023163"/>
    </source>
</evidence>
<dbReference type="PRINTS" id="PR00455">
    <property type="entry name" value="HTHTETR"/>
</dbReference>
<evidence type="ECO:0000313" key="7">
    <source>
        <dbReference type="EMBL" id="OCX14260.1"/>
    </source>
</evidence>
<dbReference type="AlphaFoldDB" id="A0A1C2DHL3"/>
<keyword evidence="8" id="KW-1185">Reference proteome</keyword>
<feature type="domain" description="HTH tetR-type" evidence="6">
    <location>
        <begin position="23"/>
        <end position="83"/>
    </location>
</feature>
<evidence type="ECO:0000256" key="2">
    <source>
        <dbReference type="ARBA" id="ARBA00023125"/>
    </source>
</evidence>
<dbReference type="SUPFAM" id="SSF46689">
    <property type="entry name" value="Homeodomain-like"/>
    <property type="match status" value="1"/>
</dbReference>
<keyword evidence="2 4" id="KW-0238">DNA-binding</keyword>
<dbReference type="Gene3D" id="1.10.357.10">
    <property type="entry name" value="Tetracycline Repressor, domain 2"/>
    <property type="match status" value="1"/>
</dbReference>
<dbReference type="InterPro" id="IPR009057">
    <property type="entry name" value="Homeodomain-like_sf"/>
</dbReference>
<dbReference type="RefSeq" id="WP_024924890.1">
    <property type="nucleotide sequence ID" value="NZ_MDEO01000035.1"/>
</dbReference>
<evidence type="ECO:0000256" key="4">
    <source>
        <dbReference type="PROSITE-ProRule" id="PRU00335"/>
    </source>
</evidence>
<dbReference type="OrthoDB" id="9808189at2"/>
<evidence type="ECO:0000256" key="1">
    <source>
        <dbReference type="ARBA" id="ARBA00023015"/>
    </source>
</evidence>
<dbReference type="InterPro" id="IPR050109">
    <property type="entry name" value="HTH-type_TetR-like_transc_reg"/>
</dbReference>
<keyword evidence="1" id="KW-0805">Transcription regulation</keyword>
<evidence type="ECO:0000259" key="6">
    <source>
        <dbReference type="PROSITE" id="PS50977"/>
    </source>
</evidence>
<reference evidence="7 8" key="1">
    <citation type="submission" date="2016-08" db="EMBL/GenBank/DDBJ databases">
        <title>Whole genome sequence of Mesorhizobium sp. strain UASWS1009 isolated from industrial sewage.</title>
        <authorList>
            <person name="Crovadore J."/>
            <person name="Calmin G."/>
            <person name="Chablais R."/>
            <person name="Cochard B."/>
            <person name="Lefort F."/>
        </authorList>
    </citation>
    <scope>NUCLEOTIDE SEQUENCE [LARGE SCALE GENOMIC DNA]</scope>
    <source>
        <strain evidence="7 8">UASWS1009</strain>
    </source>
</reference>
<dbReference type="PANTHER" id="PTHR30055">
    <property type="entry name" value="HTH-TYPE TRANSCRIPTIONAL REGULATOR RUTR"/>
    <property type="match status" value="1"/>
</dbReference>
<name>A0A1C2DHL3_9HYPH</name>
<organism evidence="7 8">
    <name type="scientific">Mesorhizobium hungaricum</name>
    <dbReference type="NCBI Taxonomy" id="1566387"/>
    <lineage>
        <taxon>Bacteria</taxon>
        <taxon>Pseudomonadati</taxon>
        <taxon>Pseudomonadota</taxon>
        <taxon>Alphaproteobacteria</taxon>
        <taxon>Hyphomicrobiales</taxon>
        <taxon>Phyllobacteriaceae</taxon>
        <taxon>Mesorhizobium</taxon>
    </lineage>
</organism>
<gene>
    <name evidence="7" type="ORF">QV13_17305</name>
</gene>
<dbReference type="Pfam" id="PF17928">
    <property type="entry name" value="TetR_C_22"/>
    <property type="match status" value="1"/>
</dbReference>
<dbReference type="InterPro" id="IPR001647">
    <property type="entry name" value="HTH_TetR"/>
</dbReference>
<dbReference type="InterPro" id="IPR041674">
    <property type="entry name" value="TetR_C_22"/>
</dbReference>
<accession>A0A1C2DHL3</accession>
<dbReference type="Pfam" id="PF00440">
    <property type="entry name" value="TetR_N"/>
    <property type="match status" value="1"/>
</dbReference>
<dbReference type="STRING" id="1566387.QV13_17305"/>
<dbReference type="PANTHER" id="PTHR30055:SF234">
    <property type="entry name" value="HTH-TYPE TRANSCRIPTIONAL REGULATOR BETI"/>
    <property type="match status" value="1"/>
</dbReference>
<dbReference type="Proteomes" id="UP000094412">
    <property type="component" value="Unassembled WGS sequence"/>
</dbReference>
<dbReference type="GO" id="GO:0000976">
    <property type="term" value="F:transcription cis-regulatory region binding"/>
    <property type="evidence" value="ECO:0007669"/>
    <property type="project" value="TreeGrafter"/>
</dbReference>
<dbReference type="PROSITE" id="PS50977">
    <property type="entry name" value="HTH_TETR_2"/>
    <property type="match status" value="1"/>
</dbReference>
<dbReference type="GO" id="GO:0003700">
    <property type="term" value="F:DNA-binding transcription factor activity"/>
    <property type="evidence" value="ECO:0007669"/>
    <property type="project" value="TreeGrafter"/>
</dbReference>
<feature type="DNA-binding region" description="H-T-H motif" evidence="4">
    <location>
        <begin position="46"/>
        <end position="65"/>
    </location>
</feature>
<dbReference type="EMBL" id="MDEO01000035">
    <property type="protein sequence ID" value="OCX14260.1"/>
    <property type="molecule type" value="Genomic_DNA"/>
</dbReference>
<sequence length="211" mass="23887">MKQAKRAETGSQLRRRPKQERSRERIDAILATAMRLIGEKGIDAVTMKEVGALAGGPIATVYHYFPNKSAILATLYERFSEVTRARQQEIVAGIDGLESMIAASDRMLDDYFERVAGDPAIQDLQNAIQADKALKNLDIAETHHQASVFCDQIIRLLKPERQDEFRRMVFLFFQLAGGVVRLALTQDKAEGQRMLDDYKSIIHCQLRGFFD</sequence>
<protein>
    <submittedName>
        <fullName evidence="7">TetR family transcriptional regulator</fullName>
    </submittedName>
</protein>
<proteinExistence type="predicted"/>
<evidence type="ECO:0000313" key="8">
    <source>
        <dbReference type="Proteomes" id="UP000094412"/>
    </source>
</evidence>